<organism evidence="9 10">
    <name type="scientific">Rhizodiscina lignyota</name>
    <dbReference type="NCBI Taxonomy" id="1504668"/>
    <lineage>
        <taxon>Eukaryota</taxon>
        <taxon>Fungi</taxon>
        <taxon>Dikarya</taxon>
        <taxon>Ascomycota</taxon>
        <taxon>Pezizomycotina</taxon>
        <taxon>Dothideomycetes</taxon>
        <taxon>Pleosporomycetidae</taxon>
        <taxon>Aulographales</taxon>
        <taxon>Rhizodiscinaceae</taxon>
        <taxon>Rhizodiscina</taxon>
    </lineage>
</organism>
<dbReference type="InterPro" id="IPR010666">
    <property type="entry name" value="Znf_GRF"/>
</dbReference>
<dbReference type="PROSITE" id="PS51140">
    <property type="entry name" value="CUE"/>
    <property type="match status" value="1"/>
</dbReference>
<dbReference type="Pfam" id="PF13532">
    <property type="entry name" value="2OG-FeII_Oxy_2"/>
    <property type="match status" value="1"/>
</dbReference>
<dbReference type="PROSITE" id="PS51999">
    <property type="entry name" value="ZF_GRF"/>
    <property type="match status" value="1"/>
</dbReference>
<feature type="compositionally biased region" description="Basic residues" evidence="5">
    <location>
        <begin position="1"/>
        <end position="11"/>
    </location>
</feature>
<name>A0A9P4IPV2_9PEZI</name>
<dbReference type="GO" id="GO:0043130">
    <property type="term" value="F:ubiquitin binding"/>
    <property type="evidence" value="ECO:0007669"/>
    <property type="project" value="InterPro"/>
</dbReference>
<evidence type="ECO:0000256" key="3">
    <source>
        <dbReference type="ARBA" id="ARBA00022833"/>
    </source>
</evidence>
<dbReference type="PROSITE" id="PS51471">
    <property type="entry name" value="FE2OG_OXY"/>
    <property type="match status" value="1"/>
</dbReference>
<dbReference type="PANTHER" id="PTHR31212">
    <property type="entry name" value="ALPHA-KETOGLUTARATE-DEPENDENT DIOXYGENASE ALKB HOMOLOG 3"/>
    <property type="match status" value="1"/>
</dbReference>
<dbReference type="OrthoDB" id="545910at2759"/>
<dbReference type="SUPFAM" id="SSF51197">
    <property type="entry name" value="Clavaminate synthase-like"/>
    <property type="match status" value="1"/>
</dbReference>
<feature type="domain" description="GRF-type" evidence="8">
    <location>
        <begin position="382"/>
        <end position="427"/>
    </location>
</feature>
<dbReference type="Proteomes" id="UP000799772">
    <property type="component" value="Unassembled WGS sequence"/>
</dbReference>
<feature type="region of interest" description="Disordered" evidence="5">
    <location>
        <begin position="436"/>
        <end position="465"/>
    </location>
</feature>
<feature type="domain" description="CUE" evidence="6">
    <location>
        <begin position="34"/>
        <end position="77"/>
    </location>
</feature>
<keyword evidence="3" id="KW-0862">Zinc</keyword>
<dbReference type="Gene3D" id="2.60.120.590">
    <property type="entry name" value="Alpha-ketoglutarate-dependent dioxygenase AlkB-like"/>
    <property type="match status" value="1"/>
</dbReference>
<evidence type="ECO:0000256" key="2">
    <source>
        <dbReference type="ARBA" id="ARBA00022771"/>
    </source>
</evidence>
<dbReference type="FunFam" id="2.60.120.590:FF:000010">
    <property type="entry name" value="GRF zinc finger domain protein"/>
    <property type="match status" value="1"/>
</dbReference>
<dbReference type="GO" id="GO:0006307">
    <property type="term" value="P:DNA alkylation repair"/>
    <property type="evidence" value="ECO:0007669"/>
    <property type="project" value="InterPro"/>
</dbReference>
<keyword evidence="2 4" id="KW-0863">Zinc-finger</keyword>
<dbReference type="InterPro" id="IPR037151">
    <property type="entry name" value="AlkB-like_sf"/>
</dbReference>
<feature type="region of interest" description="Disordered" evidence="5">
    <location>
        <begin position="72"/>
        <end position="114"/>
    </location>
</feature>
<feature type="domain" description="Fe2OG dioxygenase" evidence="7">
    <location>
        <begin position="253"/>
        <end position="371"/>
    </location>
</feature>
<dbReference type="GO" id="GO:0008270">
    <property type="term" value="F:zinc ion binding"/>
    <property type="evidence" value="ECO:0007669"/>
    <property type="project" value="UniProtKB-KW"/>
</dbReference>
<sequence length="465" mass="52424">MDAFISRKRQHSTTEELAENAPPKDAAPTGSQDDTDFKLAILASLWPGVGQQTLLETLLAHDGNVDAATAALVRDESPSPRKKARTTGAPGYQSSLSSFNITSTTSSGETRTIKPLTKKGRTLHLYSPTDIEQHCPCTLIHNFLPQDVANSLLRELLDESPTYTRETFQLFDNVVQSPHTICFYVDDYDEAKRQKTEYIYNGARVKDVRPSLPRMREVSVIVQEAVNREVDRRIRDFYPGGKKLKYQTEDPWAPNAAFVNCYDGGHESVGYHSDQLTYLGPRAIIGSLSLGVEREFRIRRVVPRDDETDSDADGRADAEGQIAIHLPHNSLLVMHAEMQEEWKHSIAPAQSITSHPIAGKKRINITYRHYRAHLHPKLTPRCKCGTPCVLRCVQRNKMTKGRYCWMCHVNYTPGREGCGWFEWAVFDRDGRPSWAEGFKGDGVESDDDSTSLKERGNVHNNEPKQ</sequence>
<feature type="region of interest" description="Disordered" evidence="5">
    <location>
        <begin position="1"/>
        <end position="33"/>
    </location>
</feature>
<evidence type="ECO:0000313" key="9">
    <source>
        <dbReference type="EMBL" id="KAF2102046.1"/>
    </source>
</evidence>
<gene>
    <name evidence="9" type="ORF">NA57DRAFT_34368</name>
</gene>
<evidence type="ECO:0000259" key="6">
    <source>
        <dbReference type="PROSITE" id="PS51140"/>
    </source>
</evidence>
<dbReference type="InterPro" id="IPR005123">
    <property type="entry name" value="Oxoglu/Fe-dep_dioxygenase_dom"/>
</dbReference>
<comment type="caution">
    <text evidence="9">The sequence shown here is derived from an EMBL/GenBank/DDBJ whole genome shotgun (WGS) entry which is preliminary data.</text>
</comment>
<evidence type="ECO:0000313" key="10">
    <source>
        <dbReference type="Proteomes" id="UP000799772"/>
    </source>
</evidence>
<evidence type="ECO:0000259" key="8">
    <source>
        <dbReference type="PROSITE" id="PS51999"/>
    </source>
</evidence>
<evidence type="ECO:0000256" key="5">
    <source>
        <dbReference type="SAM" id="MobiDB-lite"/>
    </source>
</evidence>
<evidence type="ECO:0000259" key="7">
    <source>
        <dbReference type="PROSITE" id="PS51471"/>
    </source>
</evidence>
<evidence type="ECO:0000256" key="1">
    <source>
        <dbReference type="ARBA" id="ARBA00022723"/>
    </source>
</evidence>
<dbReference type="GO" id="GO:0051213">
    <property type="term" value="F:dioxygenase activity"/>
    <property type="evidence" value="ECO:0007669"/>
    <property type="project" value="InterPro"/>
</dbReference>
<keyword evidence="10" id="KW-1185">Reference proteome</keyword>
<feature type="compositionally biased region" description="Basic and acidic residues" evidence="5">
    <location>
        <begin position="450"/>
        <end position="465"/>
    </location>
</feature>
<dbReference type="CDD" id="cd14279">
    <property type="entry name" value="CUE"/>
    <property type="match status" value="1"/>
</dbReference>
<accession>A0A9P4IPV2</accession>
<dbReference type="InterPro" id="IPR003892">
    <property type="entry name" value="CUE"/>
</dbReference>
<dbReference type="AlphaFoldDB" id="A0A9P4IPV2"/>
<dbReference type="PANTHER" id="PTHR31212:SF4">
    <property type="entry name" value="ALPHA-KETOGLUTARATE-DEPENDENT DIOXYGENASE ALKB HOMOLOG 3"/>
    <property type="match status" value="1"/>
</dbReference>
<keyword evidence="1" id="KW-0479">Metal-binding</keyword>
<reference evidence="9" key="1">
    <citation type="journal article" date="2020" name="Stud. Mycol.">
        <title>101 Dothideomycetes genomes: a test case for predicting lifestyles and emergence of pathogens.</title>
        <authorList>
            <person name="Haridas S."/>
            <person name="Albert R."/>
            <person name="Binder M."/>
            <person name="Bloem J."/>
            <person name="Labutti K."/>
            <person name="Salamov A."/>
            <person name="Andreopoulos B."/>
            <person name="Baker S."/>
            <person name="Barry K."/>
            <person name="Bills G."/>
            <person name="Bluhm B."/>
            <person name="Cannon C."/>
            <person name="Castanera R."/>
            <person name="Culley D."/>
            <person name="Daum C."/>
            <person name="Ezra D."/>
            <person name="Gonzalez J."/>
            <person name="Henrissat B."/>
            <person name="Kuo A."/>
            <person name="Liang C."/>
            <person name="Lipzen A."/>
            <person name="Lutzoni F."/>
            <person name="Magnuson J."/>
            <person name="Mondo S."/>
            <person name="Nolan M."/>
            <person name="Ohm R."/>
            <person name="Pangilinan J."/>
            <person name="Park H.-J."/>
            <person name="Ramirez L."/>
            <person name="Alfaro M."/>
            <person name="Sun H."/>
            <person name="Tritt A."/>
            <person name="Yoshinaga Y."/>
            <person name="Zwiers L.-H."/>
            <person name="Turgeon B."/>
            <person name="Goodwin S."/>
            <person name="Spatafora J."/>
            <person name="Crous P."/>
            <person name="Grigoriev I."/>
        </authorList>
    </citation>
    <scope>NUCLEOTIDE SEQUENCE</scope>
    <source>
        <strain evidence="9">CBS 133067</strain>
    </source>
</reference>
<evidence type="ECO:0000256" key="4">
    <source>
        <dbReference type="PROSITE-ProRule" id="PRU01343"/>
    </source>
</evidence>
<dbReference type="EMBL" id="ML978123">
    <property type="protein sequence ID" value="KAF2102046.1"/>
    <property type="molecule type" value="Genomic_DNA"/>
</dbReference>
<dbReference type="InterPro" id="IPR027450">
    <property type="entry name" value="AlkB-like"/>
</dbReference>
<protein>
    <submittedName>
        <fullName evidence="9">GRF zinc finger domain-containing protein</fullName>
    </submittedName>
</protein>
<proteinExistence type="predicted"/>
<feature type="compositionally biased region" description="Polar residues" evidence="5">
    <location>
        <begin position="92"/>
        <end position="110"/>
    </location>
</feature>
<dbReference type="InterPro" id="IPR032854">
    <property type="entry name" value="ALKBH3"/>
</dbReference>